<dbReference type="AlphaFoldDB" id="A0A0K9NQZ0"/>
<dbReference type="InterPro" id="IPR051156">
    <property type="entry name" value="Mito/Outer_Membr_Metalloprot"/>
</dbReference>
<evidence type="ECO:0000256" key="5">
    <source>
        <dbReference type="ARBA" id="ARBA00023049"/>
    </source>
</evidence>
<accession>A0A0K9NQZ0</accession>
<keyword evidence="7" id="KW-1133">Transmembrane helix</keyword>
<keyword evidence="4 6" id="KW-0862">Zinc</keyword>
<dbReference type="PANTHER" id="PTHR22726:SF1">
    <property type="entry name" value="METALLOENDOPEPTIDASE OMA1, MITOCHONDRIAL"/>
    <property type="match status" value="1"/>
</dbReference>
<name>A0A0K9NQZ0_ZOSMR</name>
<feature type="domain" description="Peptidase M48" evidence="8">
    <location>
        <begin position="205"/>
        <end position="364"/>
    </location>
</feature>
<evidence type="ECO:0000259" key="8">
    <source>
        <dbReference type="Pfam" id="PF01435"/>
    </source>
</evidence>
<dbReference type="OMA" id="MITKNLW"/>
<organism evidence="9 10">
    <name type="scientific">Zostera marina</name>
    <name type="common">Eelgrass</name>
    <dbReference type="NCBI Taxonomy" id="29655"/>
    <lineage>
        <taxon>Eukaryota</taxon>
        <taxon>Viridiplantae</taxon>
        <taxon>Streptophyta</taxon>
        <taxon>Embryophyta</taxon>
        <taxon>Tracheophyta</taxon>
        <taxon>Spermatophyta</taxon>
        <taxon>Magnoliopsida</taxon>
        <taxon>Liliopsida</taxon>
        <taxon>Zosteraceae</taxon>
        <taxon>Zostera</taxon>
    </lineage>
</organism>
<dbReference type="GO" id="GO:0004222">
    <property type="term" value="F:metalloendopeptidase activity"/>
    <property type="evidence" value="ECO:0000318"/>
    <property type="project" value="GO_Central"/>
</dbReference>
<dbReference type="STRING" id="29655.A0A0K9NQZ0"/>
<evidence type="ECO:0000313" key="9">
    <source>
        <dbReference type="EMBL" id="KMZ58507.1"/>
    </source>
</evidence>
<dbReference type="GO" id="GO:0016020">
    <property type="term" value="C:membrane"/>
    <property type="evidence" value="ECO:0000318"/>
    <property type="project" value="GO_Central"/>
</dbReference>
<evidence type="ECO:0000313" key="10">
    <source>
        <dbReference type="Proteomes" id="UP000036987"/>
    </source>
</evidence>
<proteinExistence type="inferred from homology"/>
<comment type="similarity">
    <text evidence="6">Belongs to the peptidase M48 family.</text>
</comment>
<keyword evidence="5 6" id="KW-0482">Metalloprotease</keyword>
<keyword evidence="7" id="KW-0472">Membrane</keyword>
<comment type="cofactor">
    <cofactor evidence="6">
        <name>Zn(2+)</name>
        <dbReference type="ChEBI" id="CHEBI:29105"/>
    </cofactor>
    <text evidence="6">Binds 1 zinc ion per subunit.</text>
</comment>
<evidence type="ECO:0000256" key="4">
    <source>
        <dbReference type="ARBA" id="ARBA00022833"/>
    </source>
</evidence>
<protein>
    <submittedName>
        <fullName evidence="9">Peptidase M48 family protein</fullName>
    </submittedName>
</protein>
<dbReference type="OrthoDB" id="7464992at2759"/>
<keyword evidence="7" id="KW-0812">Transmembrane</keyword>
<dbReference type="CDD" id="cd07331">
    <property type="entry name" value="M48C_Oma1_like"/>
    <property type="match status" value="1"/>
</dbReference>
<evidence type="ECO:0000256" key="1">
    <source>
        <dbReference type="ARBA" id="ARBA00022670"/>
    </source>
</evidence>
<keyword evidence="10" id="KW-1185">Reference proteome</keyword>
<dbReference type="GO" id="GO:0051603">
    <property type="term" value="P:proteolysis involved in protein catabolic process"/>
    <property type="evidence" value="ECO:0000318"/>
    <property type="project" value="GO_Central"/>
</dbReference>
<dbReference type="GO" id="GO:0046872">
    <property type="term" value="F:metal ion binding"/>
    <property type="evidence" value="ECO:0007669"/>
    <property type="project" value="UniProtKB-KW"/>
</dbReference>
<dbReference type="Pfam" id="PF01435">
    <property type="entry name" value="Peptidase_M48"/>
    <property type="match status" value="1"/>
</dbReference>
<dbReference type="EMBL" id="LFYR01001927">
    <property type="protein sequence ID" value="KMZ58507.1"/>
    <property type="molecule type" value="Genomic_DNA"/>
</dbReference>
<dbReference type="Proteomes" id="UP000036987">
    <property type="component" value="Unassembled WGS sequence"/>
</dbReference>
<keyword evidence="3 6" id="KW-0378">Hydrolase</keyword>
<evidence type="ECO:0000256" key="7">
    <source>
        <dbReference type="SAM" id="Phobius"/>
    </source>
</evidence>
<keyword evidence="1 6" id="KW-0645">Protease</keyword>
<feature type="transmembrane region" description="Helical" evidence="7">
    <location>
        <begin position="61"/>
        <end position="82"/>
    </location>
</feature>
<comment type="caution">
    <text evidence="9">The sequence shown here is derived from an EMBL/GenBank/DDBJ whole genome shotgun (WGS) entry which is preliminary data.</text>
</comment>
<dbReference type="InterPro" id="IPR001915">
    <property type="entry name" value="Peptidase_M48"/>
</dbReference>
<gene>
    <name evidence="9" type="ORF">ZOSMA_76G00630</name>
</gene>
<keyword evidence="2" id="KW-0479">Metal-binding</keyword>
<evidence type="ECO:0000256" key="3">
    <source>
        <dbReference type="ARBA" id="ARBA00022801"/>
    </source>
</evidence>
<evidence type="ECO:0000256" key="2">
    <source>
        <dbReference type="ARBA" id="ARBA00022723"/>
    </source>
</evidence>
<dbReference type="PANTHER" id="PTHR22726">
    <property type="entry name" value="METALLOENDOPEPTIDASE OMA1"/>
    <property type="match status" value="1"/>
</dbReference>
<evidence type="ECO:0000256" key="6">
    <source>
        <dbReference type="RuleBase" id="RU003983"/>
    </source>
</evidence>
<reference evidence="10" key="1">
    <citation type="journal article" date="2016" name="Nature">
        <title>The genome of the seagrass Zostera marina reveals angiosperm adaptation to the sea.</title>
        <authorList>
            <person name="Olsen J.L."/>
            <person name="Rouze P."/>
            <person name="Verhelst B."/>
            <person name="Lin Y.-C."/>
            <person name="Bayer T."/>
            <person name="Collen J."/>
            <person name="Dattolo E."/>
            <person name="De Paoli E."/>
            <person name="Dittami S."/>
            <person name="Maumus F."/>
            <person name="Michel G."/>
            <person name="Kersting A."/>
            <person name="Lauritano C."/>
            <person name="Lohaus R."/>
            <person name="Toepel M."/>
            <person name="Tonon T."/>
            <person name="Vanneste K."/>
            <person name="Amirebrahimi M."/>
            <person name="Brakel J."/>
            <person name="Bostroem C."/>
            <person name="Chovatia M."/>
            <person name="Grimwood J."/>
            <person name="Jenkins J.W."/>
            <person name="Jueterbock A."/>
            <person name="Mraz A."/>
            <person name="Stam W.T."/>
            <person name="Tice H."/>
            <person name="Bornberg-Bauer E."/>
            <person name="Green P.J."/>
            <person name="Pearson G.A."/>
            <person name="Procaccini G."/>
            <person name="Duarte C.M."/>
            <person name="Schmutz J."/>
            <person name="Reusch T.B.H."/>
            <person name="Van de Peer Y."/>
        </authorList>
    </citation>
    <scope>NUCLEOTIDE SEQUENCE [LARGE SCALE GENOMIC DNA]</scope>
    <source>
        <strain evidence="10">cv. Finnish</strain>
    </source>
</reference>
<sequence>MFFVKRSASVITPFFRTIRAKPFRSESPIGIPIFSTFRRSYYVDRDRVSHFKRRGPQRWTANPRTVVVALVVGSIGFVSVYYGNLESIPYTKRTHVILLSSNVEKQLGEAQFKQMKESLKGNLLSPIHPDCVRVRMISERIIRSLHRVCNDMRSIGAETAVAAWPEDGGEKEAKWGVSEDEILDDKWVEQSRNKNKDASRPPATSHLEGLNWEVLVVKDPMVNAVCMPGGKIIVYTGLLDHFRTDAEIATVIGHEVGHAVARHVAEGITKNLWLILLQLILLQFFAMPDLVNAMSNFLFKFPFSRRMETEADYIGLLLMACAGYNPRIAPSVYKKLGQITGDSELQNYLSTHPSSKKRAQLLSQATVMEEAVAIHDEAIAEHGVHGFF</sequence>
<dbReference type="Gene3D" id="3.30.2010.10">
    <property type="entry name" value="Metalloproteases ('zincins'), catalytic domain"/>
    <property type="match status" value="1"/>
</dbReference>